<dbReference type="PANTHER" id="PTHR43174">
    <property type="entry name" value="UDP-N-ACETYLGLUCOSAMINE 2-EPIMERASE"/>
    <property type="match status" value="1"/>
</dbReference>
<evidence type="ECO:0000313" key="2">
    <source>
        <dbReference type="EMBL" id="MPN23167.1"/>
    </source>
</evidence>
<dbReference type="SUPFAM" id="SSF53756">
    <property type="entry name" value="UDP-Glycosyltransferase/glycogen phosphorylase"/>
    <property type="match status" value="1"/>
</dbReference>
<organism evidence="2">
    <name type="scientific">bioreactor metagenome</name>
    <dbReference type="NCBI Taxonomy" id="1076179"/>
    <lineage>
        <taxon>unclassified sequences</taxon>
        <taxon>metagenomes</taxon>
        <taxon>ecological metagenomes</taxon>
    </lineage>
</organism>
<gene>
    <name evidence="2" type="ORF">SDC9_170555</name>
</gene>
<dbReference type="PANTHER" id="PTHR43174:SF1">
    <property type="entry name" value="UDP-N-ACETYLGLUCOSAMINE 2-EPIMERASE"/>
    <property type="match status" value="1"/>
</dbReference>
<sequence length="167" mass="18872">MDSEQNFKDLAASIHALCERYQKRIIFSVHPRTQKKILASGLSFPALVEEMKPLGFADYCKLQKNAFCVISDSGTITEESSLLRFPAITVRQAHERPEGMDVGTLIMSGLKPSDILSAIETVTGQLSREIMPSVVPDYDTDNVSEKVVRIIMSYTKYIRRTVWREEV</sequence>
<proteinExistence type="predicted"/>
<dbReference type="EMBL" id="VSSQ01071593">
    <property type="protein sequence ID" value="MPN23167.1"/>
    <property type="molecule type" value="Genomic_DNA"/>
</dbReference>
<reference evidence="2" key="1">
    <citation type="submission" date="2019-08" db="EMBL/GenBank/DDBJ databases">
        <authorList>
            <person name="Kucharzyk K."/>
            <person name="Murdoch R.W."/>
            <person name="Higgins S."/>
            <person name="Loffler F."/>
        </authorList>
    </citation>
    <scope>NUCLEOTIDE SEQUENCE</scope>
</reference>
<dbReference type="InterPro" id="IPR029767">
    <property type="entry name" value="WecB-like"/>
</dbReference>
<name>A0A645G8D2_9ZZZZ</name>
<dbReference type="InterPro" id="IPR003331">
    <property type="entry name" value="UDP_GlcNAc_Epimerase_2_dom"/>
</dbReference>
<dbReference type="Pfam" id="PF02350">
    <property type="entry name" value="Epimerase_2"/>
    <property type="match status" value="1"/>
</dbReference>
<accession>A0A645G8D2</accession>
<dbReference type="AlphaFoldDB" id="A0A645G8D2"/>
<comment type="caution">
    <text evidence="2">The sequence shown here is derived from an EMBL/GenBank/DDBJ whole genome shotgun (WGS) entry which is preliminary data.</text>
</comment>
<feature type="domain" description="UDP-N-acetylglucosamine 2-epimerase" evidence="1">
    <location>
        <begin position="2"/>
        <end position="151"/>
    </location>
</feature>
<evidence type="ECO:0000259" key="1">
    <source>
        <dbReference type="Pfam" id="PF02350"/>
    </source>
</evidence>
<protein>
    <recommendedName>
        <fullName evidence="1">UDP-N-acetylglucosamine 2-epimerase domain-containing protein</fullName>
    </recommendedName>
</protein>
<dbReference type="Gene3D" id="3.40.50.2000">
    <property type="entry name" value="Glycogen Phosphorylase B"/>
    <property type="match status" value="1"/>
</dbReference>